<evidence type="ECO:0000256" key="1">
    <source>
        <dbReference type="ARBA" id="ARBA00004651"/>
    </source>
</evidence>
<proteinExistence type="predicted"/>
<evidence type="ECO:0000313" key="12">
    <source>
        <dbReference type="Proteomes" id="UP000481033"/>
    </source>
</evidence>
<feature type="domain" description="ABC transmembrane type-1" evidence="10">
    <location>
        <begin position="25"/>
        <end position="310"/>
    </location>
</feature>
<dbReference type="SUPFAM" id="SSF90123">
    <property type="entry name" value="ABC transporter transmembrane region"/>
    <property type="match status" value="1"/>
</dbReference>
<feature type="transmembrane region" description="Helical" evidence="8">
    <location>
        <begin position="60"/>
        <end position="78"/>
    </location>
</feature>
<dbReference type="GO" id="GO:0005524">
    <property type="term" value="F:ATP binding"/>
    <property type="evidence" value="ECO:0007669"/>
    <property type="project" value="UniProtKB-KW"/>
</dbReference>
<evidence type="ECO:0000259" key="9">
    <source>
        <dbReference type="PROSITE" id="PS50893"/>
    </source>
</evidence>
<dbReference type="Gene3D" id="1.20.1560.10">
    <property type="entry name" value="ABC transporter type 1, transmembrane domain"/>
    <property type="match status" value="1"/>
</dbReference>
<dbReference type="GO" id="GO:0034040">
    <property type="term" value="F:ATPase-coupled lipid transmembrane transporter activity"/>
    <property type="evidence" value="ECO:0007669"/>
    <property type="project" value="TreeGrafter"/>
</dbReference>
<evidence type="ECO:0000256" key="8">
    <source>
        <dbReference type="SAM" id="Phobius"/>
    </source>
</evidence>
<dbReference type="PANTHER" id="PTHR24221">
    <property type="entry name" value="ATP-BINDING CASSETTE SUB-FAMILY B"/>
    <property type="match status" value="1"/>
</dbReference>
<accession>A0A6M0RDV7</accession>
<keyword evidence="7 8" id="KW-0472">Membrane</keyword>
<evidence type="ECO:0000256" key="2">
    <source>
        <dbReference type="ARBA" id="ARBA00022448"/>
    </source>
</evidence>
<keyword evidence="2" id="KW-0813">Transport</keyword>
<dbReference type="InterPro" id="IPR017871">
    <property type="entry name" value="ABC_transporter-like_CS"/>
</dbReference>
<dbReference type="PANTHER" id="PTHR24221:SF397">
    <property type="entry name" value="ABC TRANSPORTER, ATP-BINDING TRANSMEMBRANE PROTEIN"/>
    <property type="match status" value="1"/>
</dbReference>
<dbReference type="Proteomes" id="UP000481033">
    <property type="component" value="Unassembled WGS sequence"/>
</dbReference>
<feature type="transmembrane region" description="Helical" evidence="8">
    <location>
        <begin position="24"/>
        <end position="48"/>
    </location>
</feature>
<dbReference type="InterPro" id="IPR003439">
    <property type="entry name" value="ABC_transporter-like_ATP-bd"/>
</dbReference>
<evidence type="ECO:0000313" key="11">
    <source>
        <dbReference type="EMBL" id="NEZ54395.1"/>
    </source>
</evidence>
<dbReference type="GO" id="GO:0140359">
    <property type="term" value="F:ABC-type transporter activity"/>
    <property type="evidence" value="ECO:0007669"/>
    <property type="project" value="InterPro"/>
</dbReference>
<keyword evidence="6 8" id="KW-1133">Transmembrane helix</keyword>
<dbReference type="FunFam" id="3.40.50.300:FF:000287">
    <property type="entry name" value="Multidrug ABC transporter ATP-binding protein"/>
    <property type="match status" value="1"/>
</dbReference>
<feature type="transmembrane region" description="Helical" evidence="8">
    <location>
        <begin position="143"/>
        <end position="161"/>
    </location>
</feature>
<dbReference type="InterPro" id="IPR003593">
    <property type="entry name" value="AAA+_ATPase"/>
</dbReference>
<dbReference type="InterPro" id="IPR027417">
    <property type="entry name" value="P-loop_NTPase"/>
</dbReference>
<dbReference type="InterPro" id="IPR036640">
    <property type="entry name" value="ABC1_TM_sf"/>
</dbReference>
<dbReference type="CDD" id="cd07346">
    <property type="entry name" value="ABC_6TM_exporters"/>
    <property type="match status" value="1"/>
</dbReference>
<keyword evidence="4" id="KW-0547">Nucleotide-binding</keyword>
<sequence>MTKSHFTQPPTGIWSTMAPVKGRIVVAIALSALSSCSSLASLLTIPFITAESLSVAPVPEVIWCWVAVAVVLVLIAFTSRSFAFRVSHIGAFNLEVILRTALAEHLAKVPLGYVIATGSGAIKKLVQDDVKSLHAFVADSTPLIGQAYTIPIVSLIAMLIADWRLGLTTLMVLPVGLIFIQLALRDYKDQRDAYDQANESINSVIIEFVQGMQVVRTFDDGSSSFARFQTALDAFAQSLRDWNNKTQFSARLGSLLFEPLPTLVLVSTVGTWLVSHGSLTIPRFLVFLLLAPRLCGAFKPIFTLSYLINQANAGALRISAVLAEPTLPQPMQPQQPADSSISFRNVTFAYGDGAPALQNISLQLPAGSVTALVGPSGAGKTTLARLLPRFWDVDKGAIEIGGVDIRQMTSETLMSWVSFVFQDTFLFQDTVFNNIKLGRPDATQKEVEEAAQAAQAHGFILDLPQGYGTLVGERGGQLSGGQRQRITIARAILQDNPIVVLDEATAFADPENEALIQAAIAALTRDKTLIVVAHRLATIVQVDQIAVLDRGRLIELGNHDQLIAANGLYNQLWSRHQAAQNWGLNRQKSISANAVAGSSSGS</sequence>
<feature type="domain" description="ABC transporter" evidence="9">
    <location>
        <begin position="341"/>
        <end position="575"/>
    </location>
</feature>
<dbReference type="EMBL" id="QXHD01000003">
    <property type="protein sequence ID" value="NEZ54395.1"/>
    <property type="molecule type" value="Genomic_DNA"/>
</dbReference>
<evidence type="ECO:0000256" key="6">
    <source>
        <dbReference type="ARBA" id="ARBA00022989"/>
    </source>
</evidence>
<dbReference type="AlphaFoldDB" id="A0A6M0RDV7"/>
<evidence type="ECO:0000256" key="4">
    <source>
        <dbReference type="ARBA" id="ARBA00022741"/>
    </source>
</evidence>
<reference evidence="11 12" key="1">
    <citation type="journal article" date="2020" name="Microb. Ecol.">
        <title>Ecogenomics of the Marine Benthic Filamentous Cyanobacterium Adonisia.</title>
        <authorList>
            <person name="Walter J.M."/>
            <person name="Coutinho F.H."/>
            <person name="Leomil L."/>
            <person name="Hargreaves P.I."/>
            <person name="Campeao M.E."/>
            <person name="Vieira V.V."/>
            <person name="Silva B.S."/>
            <person name="Fistarol G.O."/>
            <person name="Salomon P.S."/>
            <person name="Sawabe T."/>
            <person name="Mino S."/>
            <person name="Hosokawa M."/>
            <person name="Miyashita H."/>
            <person name="Maruyama F."/>
            <person name="van Verk M.C."/>
            <person name="Dutilh B.E."/>
            <person name="Thompson C.C."/>
            <person name="Thompson F.L."/>
        </authorList>
    </citation>
    <scope>NUCLEOTIDE SEQUENCE [LARGE SCALE GENOMIC DNA]</scope>
    <source>
        <strain evidence="11 12">CCMR0081</strain>
    </source>
</reference>
<dbReference type="GO" id="GO:0016887">
    <property type="term" value="F:ATP hydrolysis activity"/>
    <property type="evidence" value="ECO:0007669"/>
    <property type="project" value="InterPro"/>
</dbReference>
<dbReference type="PROSITE" id="PS50893">
    <property type="entry name" value="ABC_TRANSPORTER_2"/>
    <property type="match status" value="1"/>
</dbReference>
<dbReference type="GO" id="GO:0005886">
    <property type="term" value="C:plasma membrane"/>
    <property type="evidence" value="ECO:0007669"/>
    <property type="project" value="UniProtKB-SubCell"/>
</dbReference>
<feature type="transmembrane region" description="Helical" evidence="8">
    <location>
        <begin position="167"/>
        <end position="184"/>
    </location>
</feature>
<dbReference type="Pfam" id="PF00005">
    <property type="entry name" value="ABC_tran"/>
    <property type="match status" value="1"/>
</dbReference>
<dbReference type="SUPFAM" id="SSF52540">
    <property type="entry name" value="P-loop containing nucleoside triphosphate hydrolases"/>
    <property type="match status" value="1"/>
</dbReference>
<comment type="subcellular location">
    <subcellularLocation>
        <location evidence="1">Cell membrane</location>
        <topology evidence="1">Multi-pass membrane protein</topology>
    </subcellularLocation>
</comment>
<organism evidence="11 12">
    <name type="scientific">Adonisia turfae CCMR0081</name>
    <dbReference type="NCBI Taxonomy" id="2292702"/>
    <lineage>
        <taxon>Bacteria</taxon>
        <taxon>Bacillati</taxon>
        <taxon>Cyanobacteriota</taxon>
        <taxon>Adonisia</taxon>
        <taxon>Adonisia turfae</taxon>
    </lineage>
</organism>
<keyword evidence="3 8" id="KW-0812">Transmembrane</keyword>
<name>A0A6M0RDV7_9CYAN</name>
<evidence type="ECO:0000256" key="7">
    <source>
        <dbReference type="ARBA" id="ARBA00023136"/>
    </source>
</evidence>
<dbReference type="PROSITE" id="PS00211">
    <property type="entry name" value="ABC_TRANSPORTER_1"/>
    <property type="match status" value="1"/>
</dbReference>
<evidence type="ECO:0000259" key="10">
    <source>
        <dbReference type="PROSITE" id="PS50929"/>
    </source>
</evidence>
<protein>
    <submittedName>
        <fullName evidence="11">ABC transporter ATP-binding protein</fullName>
    </submittedName>
</protein>
<gene>
    <name evidence="11" type="ORF">DXZ20_01510</name>
</gene>
<dbReference type="Pfam" id="PF00664">
    <property type="entry name" value="ABC_membrane"/>
    <property type="match status" value="1"/>
</dbReference>
<keyword evidence="5 11" id="KW-0067">ATP-binding</keyword>
<comment type="caution">
    <text evidence="11">The sequence shown here is derived from an EMBL/GenBank/DDBJ whole genome shotgun (WGS) entry which is preliminary data.</text>
</comment>
<dbReference type="InterPro" id="IPR039421">
    <property type="entry name" value="Type_1_exporter"/>
</dbReference>
<dbReference type="PROSITE" id="PS50929">
    <property type="entry name" value="ABC_TM1F"/>
    <property type="match status" value="1"/>
</dbReference>
<dbReference type="Gene3D" id="3.40.50.300">
    <property type="entry name" value="P-loop containing nucleotide triphosphate hydrolases"/>
    <property type="match status" value="1"/>
</dbReference>
<evidence type="ECO:0000256" key="5">
    <source>
        <dbReference type="ARBA" id="ARBA00022840"/>
    </source>
</evidence>
<evidence type="ECO:0000256" key="3">
    <source>
        <dbReference type="ARBA" id="ARBA00022692"/>
    </source>
</evidence>
<dbReference type="InterPro" id="IPR011527">
    <property type="entry name" value="ABC1_TM_dom"/>
</dbReference>
<feature type="transmembrane region" description="Helical" evidence="8">
    <location>
        <begin position="255"/>
        <end position="274"/>
    </location>
</feature>
<dbReference type="SMART" id="SM00382">
    <property type="entry name" value="AAA"/>
    <property type="match status" value="1"/>
</dbReference>
<keyword evidence="12" id="KW-1185">Reference proteome</keyword>